<evidence type="ECO:0000256" key="4">
    <source>
        <dbReference type="ARBA" id="ARBA00022525"/>
    </source>
</evidence>
<dbReference type="GO" id="GO:0009506">
    <property type="term" value="C:plasmodesma"/>
    <property type="evidence" value="ECO:0007669"/>
    <property type="project" value="UniProtKB-ARBA"/>
</dbReference>
<keyword evidence="8" id="KW-0325">Glycoprotein</keyword>
<dbReference type="OrthoDB" id="1921208at2759"/>
<dbReference type="KEGG" id="mnt:21388125"/>
<evidence type="ECO:0000256" key="12">
    <source>
        <dbReference type="PIRSR" id="PIRSR601929-3"/>
    </source>
</evidence>
<evidence type="ECO:0000256" key="6">
    <source>
        <dbReference type="ARBA" id="ARBA00022729"/>
    </source>
</evidence>
<dbReference type="InterPro" id="IPR014710">
    <property type="entry name" value="RmlC-like_jellyroll"/>
</dbReference>
<dbReference type="InterPro" id="IPR006045">
    <property type="entry name" value="Cupin_1"/>
</dbReference>
<dbReference type="PRINTS" id="PR00325">
    <property type="entry name" value="GERMIN"/>
</dbReference>
<dbReference type="GO" id="GO:0030145">
    <property type="term" value="F:manganese ion binding"/>
    <property type="evidence" value="ECO:0007669"/>
    <property type="project" value="UniProtKB-UniRule"/>
</dbReference>
<evidence type="ECO:0000256" key="1">
    <source>
        <dbReference type="ARBA" id="ARBA00004271"/>
    </source>
</evidence>
<evidence type="ECO:0000256" key="11">
    <source>
        <dbReference type="PIRSR" id="PIRSR601929-2"/>
    </source>
</evidence>
<feature type="domain" description="Cupin type-1" evidence="14">
    <location>
        <begin position="63"/>
        <end position="189"/>
    </location>
</feature>
<dbReference type="InterPro" id="IPR001929">
    <property type="entry name" value="Germin"/>
</dbReference>
<dbReference type="SMART" id="SM00835">
    <property type="entry name" value="Cupin_1"/>
    <property type="match status" value="1"/>
</dbReference>
<evidence type="ECO:0000256" key="7">
    <source>
        <dbReference type="ARBA" id="ARBA00023157"/>
    </source>
</evidence>
<dbReference type="PANTHER" id="PTHR31238">
    <property type="entry name" value="GERMIN-LIKE PROTEIN SUBFAMILY 3 MEMBER 3"/>
    <property type="match status" value="1"/>
</dbReference>
<feature type="binding site" evidence="11">
    <location>
        <position position="111"/>
    </location>
    <ligand>
        <name>Mn(2+)</name>
        <dbReference type="ChEBI" id="CHEBI:29035"/>
    </ligand>
</feature>
<evidence type="ECO:0000313" key="16">
    <source>
        <dbReference type="Proteomes" id="UP000030645"/>
    </source>
</evidence>
<dbReference type="AlphaFoldDB" id="W9QMR7"/>
<dbReference type="Gene3D" id="2.60.120.10">
    <property type="entry name" value="Jelly Rolls"/>
    <property type="match status" value="1"/>
</dbReference>
<keyword evidence="3 13" id="KW-0052">Apoplast</keyword>
<keyword evidence="4 13" id="KW-0964">Secreted</keyword>
<accession>W9QMR7</accession>
<evidence type="ECO:0000256" key="10">
    <source>
        <dbReference type="PIRSR" id="PIRSR601929-1"/>
    </source>
</evidence>
<evidence type="ECO:0000256" key="2">
    <source>
        <dbReference type="ARBA" id="ARBA00007456"/>
    </source>
</evidence>
<evidence type="ECO:0000313" key="15">
    <source>
        <dbReference type="EMBL" id="EXB43774.1"/>
    </source>
</evidence>
<dbReference type="GO" id="GO:0010497">
    <property type="term" value="P:plasmodesmata-mediated intercellular transport"/>
    <property type="evidence" value="ECO:0007669"/>
    <property type="project" value="UniProtKB-ARBA"/>
</dbReference>
<name>W9QMR7_9ROSA</name>
<keyword evidence="5 10" id="KW-0479">Metal-binding</keyword>
<dbReference type="CDD" id="cd02241">
    <property type="entry name" value="cupin_OxOx"/>
    <property type="match status" value="1"/>
</dbReference>
<feature type="chain" id="PRO_5019611992" description="Germin-like protein" evidence="13">
    <location>
        <begin position="24"/>
        <end position="233"/>
    </location>
</feature>
<feature type="signal peptide" evidence="13">
    <location>
        <begin position="1"/>
        <end position="23"/>
    </location>
</feature>
<evidence type="ECO:0000256" key="13">
    <source>
        <dbReference type="RuleBase" id="RU366015"/>
    </source>
</evidence>
<dbReference type="InterPro" id="IPR011051">
    <property type="entry name" value="RmlC_Cupin_sf"/>
</dbReference>
<feature type="disulfide bond" evidence="12">
    <location>
        <begin position="32"/>
        <end position="49"/>
    </location>
</feature>
<evidence type="ECO:0000256" key="5">
    <source>
        <dbReference type="ARBA" id="ARBA00022723"/>
    </source>
</evidence>
<evidence type="ECO:0000259" key="14">
    <source>
        <dbReference type="SMART" id="SM00835"/>
    </source>
</evidence>
<dbReference type="Proteomes" id="UP000030645">
    <property type="component" value="Unassembled WGS sequence"/>
</dbReference>
<protein>
    <recommendedName>
        <fullName evidence="13">Germin-like protein</fullName>
    </recommendedName>
</protein>
<feature type="binding site" evidence="10">
    <location>
        <position position="118"/>
    </location>
    <ligand>
        <name>oxalate</name>
        <dbReference type="ChEBI" id="CHEBI:30623"/>
    </ligand>
</feature>
<dbReference type="GO" id="GO:2000280">
    <property type="term" value="P:regulation of root development"/>
    <property type="evidence" value="ECO:0007669"/>
    <property type="project" value="UniProtKB-ARBA"/>
</dbReference>
<keyword evidence="9 10" id="KW-0464">Manganese</keyword>
<keyword evidence="7 12" id="KW-1015">Disulfide bond</keyword>
<organism evidence="15 16">
    <name type="scientific">Morus notabilis</name>
    <dbReference type="NCBI Taxonomy" id="981085"/>
    <lineage>
        <taxon>Eukaryota</taxon>
        <taxon>Viridiplantae</taxon>
        <taxon>Streptophyta</taxon>
        <taxon>Embryophyta</taxon>
        <taxon>Tracheophyta</taxon>
        <taxon>Spermatophyta</taxon>
        <taxon>Magnoliopsida</taxon>
        <taxon>eudicotyledons</taxon>
        <taxon>Gunneridae</taxon>
        <taxon>Pentapetalae</taxon>
        <taxon>rosids</taxon>
        <taxon>fabids</taxon>
        <taxon>Rosales</taxon>
        <taxon>Moraceae</taxon>
        <taxon>Moreae</taxon>
        <taxon>Morus</taxon>
    </lineage>
</organism>
<feature type="binding site" evidence="11">
    <location>
        <position position="118"/>
    </location>
    <ligand>
        <name>Mn(2+)</name>
        <dbReference type="ChEBI" id="CHEBI:29035"/>
    </ligand>
</feature>
<proteinExistence type="inferred from homology"/>
<comment type="similarity">
    <text evidence="2 13">Belongs to the germin family.</text>
</comment>
<evidence type="ECO:0000256" key="3">
    <source>
        <dbReference type="ARBA" id="ARBA00022523"/>
    </source>
</evidence>
<feature type="binding site" evidence="11">
    <location>
        <position position="157"/>
    </location>
    <ligand>
        <name>Mn(2+)</name>
        <dbReference type="ChEBI" id="CHEBI:29035"/>
    </ligand>
</feature>
<dbReference type="EMBL" id="KE343840">
    <property type="protein sequence ID" value="EXB43774.1"/>
    <property type="molecule type" value="Genomic_DNA"/>
</dbReference>
<reference evidence="16" key="1">
    <citation type="submission" date="2013-01" db="EMBL/GenBank/DDBJ databases">
        <title>Draft Genome Sequence of a Mulberry Tree, Morus notabilis C.K. Schneid.</title>
        <authorList>
            <person name="He N."/>
            <person name="Zhao S."/>
        </authorList>
    </citation>
    <scope>NUCLEOTIDE SEQUENCE</scope>
</reference>
<dbReference type="GO" id="GO:0048046">
    <property type="term" value="C:apoplast"/>
    <property type="evidence" value="ECO:0007669"/>
    <property type="project" value="UniProtKB-SubCell"/>
</dbReference>
<feature type="binding site" evidence="10">
    <location>
        <position position="113"/>
    </location>
    <ligand>
        <name>oxalate</name>
        <dbReference type="ChEBI" id="CHEBI:30623"/>
    </ligand>
</feature>
<gene>
    <name evidence="15" type="ORF">L484_004627</name>
</gene>
<sequence length="233" mass="25524">MYSSIVFLIFFTIGTFMINICLADCDNLQDTCPAAPPEKQTIFINGLPCKNPSTISSPDFKTTKLTKPGDTKNYMRSSTKIVTASDFAGLNTLGLSIARTDLEVDGLVMPHFHPRASETFFVEKGTILAGFIDTKSNVFQDVLNEGDVIVFPKGLLHFCFNFGFDVATAFSVLNCQNPGVVSISGAMIEPDRDVDTLGRLVKSLISLSKHNMLERHSNYQNVTLPKFPGLLDG</sequence>
<dbReference type="SUPFAM" id="SSF51182">
    <property type="entry name" value="RmlC-like cupins"/>
    <property type="match status" value="1"/>
</dbReference>
<keyword evidence="6 13" id="KW-0732">Signal</keyword>
<dbReference type="FunFam" id="2.60.120.10:FF:000025">
    <property type="entry name" value="germin-like protein subfamily 2 member 1"/>
    <property type="match status" value="1"/>
</dbReference>
<keyword evidence="16" id="KW-1185">Reference proteome</keyword>
<evidence type="ECO:0000256" key="8">
    <source>
        <dbReference type="ARBA" id="ARBA00023180"/>
    </source>
</evidence>
<feature type="binding site" evidence="11">
    <location>
        <position position="113"/>
    </location>
    <ligand>
        <name>Mn(2+)</name>
        <dbReference type="ChEBI" id="CHEBI:29035"/>
    </ligand>
</feature>
<comment type="subcellular location">
    <subcellularLocation>
        <location evidence="1 13">Secreted</location>
        <location evidence="1 13">Extracellular space</location>
        <location evidence="1 13">Apoplast</location>
    </subcellularLocation>
</comment>
<dbReference type="Pfam" id="PF00190">
    <property type="entry name" value="Cupin_1"/>
    <property type="match status" value="1"/>
</dbReference>
<evidence type="ECO:0000256" key="9">
    <source>
        <dbReference type="ARBA" id="ARBA00023211"/>
    </source>
</evidence>
<dbReference type="eggNOG" id="ENOG502RXK8">
    <property type="taxonomic scope" value="Eukaryota"/>
</dbReference>